<dbReference type="EMBL" id="SMRT01000001">
    <property type="protein sequence ID" value="TDG00288.1"/>
    <property type="molecule type" value="Genomic_DNA"/>
</dbReference>
<keyword evidence="2" id="KW-1185">Reference proteome</keyword>
<organism evidence="1 2">
    <name type="scientific">Paenibacillus piri</name>
    <dbReference type="NCBI Taxonomy" id="2547395"/>
    <lineage>
        <taxon>Bacteria</taxon>
        <taxon>Bacillati</taxon>
        <taxon>Bacillota</taxon>
        <taxon>Bacilli</taxon>
        <taxon>Bacillales</taxon>
        <taxon>Paenibacillaceae</taxon>
        <taxon>Paenibacillus</taxon>
    </lineage>
</organism>
<dbReference type="AlphaFoldDB" id="A0A4R5KYR8"/>
<dbReference type="OrthoDB" id="2611663at2"/>
<accession>A0A4R5KYR8</accession>
<dbReference type="Proteomes" id="UP000295636">
    <property type="component" value="Unassembled WGS sequence"/>
</dbReference>
<proteinExistence type="predicted"/>
<protein>
    <submittedName>
        <fullName evidence="1">Uncharacterized protein</fullName>
    </submittedName>
</protein>
<reference evidence="1 2" key="1">
    <citation type="submission" date="2019-03" db="EMBL/GenBank/DDBJ databases">
        <title>This is whole genome sequence of Paenibacillus sp MS74 strain.</title>
        <authorList>
            <person name="Trinh H.N."/>
        </authorList>
    </citation>
    <scope>NUCLEOTIDE SEQUENCE [LARGE SCALE GENOMIC DNA]</scope>
    <source>
        <strain evidence="1 2">MS74</strain>
    </source>
</reference>
<evidence type="ECO:0000313" key="1">
    <source>
        <dbReference type="EMBL" id="TDG00288.1"/>
    </source>
</evidence>
<gene>
    <name evidence="1" type="ORF">E1757_01190</name>
</gene>
<evidence type="ECO:0000313" key="2">
    <source>
        <dbReference type="Proteomes" id="UP000295636"/>
    </source>
</evidence>
<sequence>MKQMRICDRQAVTQWLLSLLDCRMSITGLCGKPVQSRYGIVQVMSLSPTEMVFSCPWILPVNRGLTLSFELTAGPNTIRFSGSQVIRLDSVELQGCRYRVRYDIGGPDRIWLLFAVNRQLSESRGLMAAALNSYTAYDPGVRPANQLDMQL</sequence>
<dbReference type="RefSeq" id="WP_133224997.1">
    <property type="nucleotide sequence ID" value="NZ_SMRT01000001.1"/>
</dbReference>
<name>A0A4R5KYR8_9BACL</name>
<comment type="caution">
    <text evidence="1">The sequence shown here is derived from an EMBL/GenBank/DDBJ whole genome shotgun (WGS) entry which is preliminary data.</text>
</comment>